<proteinExistence type="inferred from homology"/>
<dbReference type="NCBIfam" id="TIGR00152">
    <property type="entry name" value="dephospho-CoA kinase"/>
    <property type="match status" value="1"/>
</dbReference>
<comment type="catalytic activity">
    <reaction evidence="5">
        <text>3'-dephospho-CoA + ATP = ADP + CoA + H(+)</text>
        <dbReference type="Rhea" id="RHEA:18245"/>
        <dbReference type="ChEBI" id="CHEBI:15378"/>
        <dbReference type="ChEBI" id="CHEBI:30616"/>
        <dbReference type="ChEBI" id="CHEBI:57287"/>
        <dbReference type="ChEBI" id="CHEBI:57328"/>
        <dbReference type="ChEBI" id="CHEBI:456216"/>
        <dbReference type="EC" id="2.7.1.24"/>
    </reaction>
</comment>
<dbReference type="EMBL" id="JAPFPW010000001">
    <property type="protein sequence ID" value="MCW7752635.1"/>
    <property type="molecule type" value="Genomic_DNA"/>
</dbReference>
<accession>A0ABT3N595</accession>
<keyword evidence="5 7" id="KW-0418">Kinase</keyword>
<protein>
    <recommendedName>
        <fullName evidence="5 6">Dephospho-CoA kinase</fullName>
        <ecNumber evidence="5 6">2.7.1.24</ecNumber>
    </recommendedName>
    <alternativeName>
        <fullName evidence="5">Dephosphocoenzyme A kinase</fullName>
    </alternativeName>
</protein>
<dbReference type="EC" id="2.7.1.24" evidence="5 6"/>
<reference evidence="7 8" key="1">
    <citation type="submission" date="2022-11" db="EMBL/GenBank/DDBJ databases">
        <title>Desulfobotulus tamanensis H1 sp. nov. - anaerobic, alkaliphilic, sulphate reducing bacterium isolated from terrestrial mud volcano.</title>
        <authorList>
            <person name="Frolova A."/>
            <person name="Merkel A.Y."/>
            <person name="Slobodkin A.I."/>
        </authorList>
    </citation>
    <scope>NUCLEOTIDE SEQUENCE [LARGE SCALE GENOMIC DNA]</scope>
    <source>
        <strain evidence="7 8">H1</strain>
    </source>
</reference>
<keyword evidence="3 5" id="KW-0067">ATP-binding</keyword>
<keyword evidence="4 5" id="KW-0173">Coenzyme A biosynthesis</keyword>
<keyword evidence="8" id="KW-1185">Reference proteome</keyword>
<dbReference type="Pfam" id="PF01121">
    <property type="entry name" value="CoaE"/>
    <property type="match status" value="1"/>
</dbReference>
<organism evidence="7 8">
    <name type="scientific">Desulfobotulus pelophilus</name>
    <dbReference type="NCBI Taxonomy" id="2823377"/>
    <lineage>
        <taxon>Bacteria</taxon>
        <taxon>Pseudomonadati</taxon>
        <taxon>Thermodesulfobacteriota</taxon>
        <taxon>Desulfobacteria</taxon>
        <taxon>Desulfobacterales</taxon>
        <taxon>Desulfobacteraceae</taxon>
        <taxon>Desulfobotulus</taxon>
    </lineage>
</organism>
<dbReference type="GO" id="GO:0004140">
    <property type="term" value="F:dephospho-CoA kinase activity"/>
    <property type="evidence" value="ECO:0007669"/>
    <property type="project" value="UniProtKB-EC"/>
</dbReference>
<gene>
    <name evidence="5 7" type="primary">coaE</name>
    <name evidence="7" type="ORF">OOT00_01390</name>
</gene>
<dbReference type="Gene3D" id="3.40.50.300">
    <property type="entry name" value="P-loop containing nucleotide triphosphate hydrolases"/>
    <property type="match status" value="1"/>
</dbReference>
<keyword evidence="2 5" id="KW-0547">Nucleotide-binding</keyword>
<dbReference type="PANTHER" id="PTHR10695:SF46">
    <property type="entry name" value="BIFUNCTIONAL COENZYME A SYNTHASE-RELATED"/>
    <property type="match status" value="1"/>
</dbReference>
<dbReference type="RefSeq" id="WP_265423498.1">
    <property type="nucleotide sequence ID" value="NZ_JAPFPW010000001.1"/>
</dbReference>
<dbReference type="InterPro" id="IPR027417">
    <property type="entry name" value="P-loop_NTPase"/>
</dbReference>
<evidence type="ECO:0000313" key="7">
    <source>
        <dbReference type="EMBL" id="MCW7752635.1"/>
    </source>
</evidence>
<comment type="similarity">
    <text evidence="1 5">Belongs to the CoaE family.</text>
</comment>
<dbReference type="CDD" id="cd02022">
    <property type="entry name" value="DPCK"/>
    <property type="match status" value="1"/>
</dbReference>
<evidence type="ECO:0000256" key="2">
    <source>
        <dbReference type="ARBA" id="ARBA00022741"/>
    </source>
</evidence>
<sequence length="209" mass="22870">MDKRVVKIAVTGGPGSGKSSVCRLLKEFGFPVVDLDVLSREAVKPGMPAYHAIVADFGPAAVGEGGVLNRGWLRERMTREPGAKARLEAAVHPSVYRMLDQEVERLAAGGAETVVVEFPLLFETKRESYFDKVLVVFVPPEVQLVRLMARDGVGRDSAKALIRIQMPLEEKARRADLVLDNSGSPEAVARSVRDWVEKGELSVEGMKFP</sequence>
<comment type="subcellular location">
    <subcellularLocation>
        <location evidence="5">Cytoplasm</location>
    </subcellularLocation>
</comment>
<dbReference type="PROSITE" id="PS51219">
    <property type="entry name" value="DPCK"/>
    <property type="match status" value="1"/>
</dbReference>
<comment type="caution">
    <text evidence="7">The sequence shown here is derived from an EMBL/GenBank/DDBJ whole genome shotgun (WGS) entry which is preliminary data.</text>
</comment>
<evidence type="ECO:0000256" key="4">
    <source>
        <dbReference type="ARBA" id="ARBA00022993"/>
    </source>
</evidence>
<evidence type="ECO:0000256" key="6">
    <source>
        <dbReference type="NCBIfam" id="TIGR00152"/>
    </source>
</evidence>
<evidence type="ECO:0000256" key="5">
    <source>
        <dbReference type="HAMAP-Rule" id="MF_00376"/>
    </source>
</evidence>
<dbReference type="InterPro" id="IPR001977">
    <property type="entry name" value="Depp_CoAkinase"/>
</dbReference>
<evidence type="ECO:0000313" key="8">
    <source>
        <dbReference type="Proteomes" id="UP001209681"/>
    </source>
</evidence>
<feature type="binding site" evidence="5">
    <location>
        <begin position="15"/>
        <end position="20"/>
    </location>
    <ligand>
        <name>ATP</name>
        <dbReference type="ChEBI" id="CHEBI:30616"/>
    </ligand>
</feature>
<dbReference type="HAMAP" id="MF_00376">
    <property type="entry name" value="Dephospho_CoA_kinase"/>
    <property type="match status" value="1"/>
</dbReference>
<keyword evidence="5" id="KW-0963">Cytoplasm</keyword>
<evidence type="ECO:0000256" key="3">
    <source>
        <dbReference type="ARBA" id="ARBA00022840"/>
    </source>
</evidence>
<evidence type="ECO:0000256" key="1">
    <source>
        <dbReference type="ARBA" id="ARBA00009018"/>
    </source>
</evidence>
<comment type="pathway">
    <text evidence="5">Cofactor biosynthesis; coenzyme A biosynthesis; CoA from (R)-pantothenate: step 5/5.</text>
</comment>
<comment type="function">
    <text evidence="5">Catalyzes the phosphorylation of the 3'-hydroxyl group of dephosphocoenzyme A to form coenzyme A.</text>
</comment>
<dbReference type="Proteomes" id="UP001209681">
    <property type="component" value="Unassembled WGS sequence"/>
</dbReference>
<dbReference type="PANTHER" id="PTHR10695">
    <property type="entry name" value="DEPHOSPHO-COA KINASE-RELATED"/>
    <property type="match status" value="1"/>
</dbReference>
<keyword evidence="5 7" id="KW-0808">Transferase</keyword>
<dbReference type="SUPFAM" id="SSF52540">
    <property type="entry name" value="P-loop containing nucleoside triphosphate hydrolases"/>
    <property type="match status" value="1"/>
</dbReference>
<name>A0ABT3N595_9BACT</name>